<feature type="domain" description="Sulfotransferase" evidence="4">
    <location>
        <begin position="143"/>
        <end position="387"/>
    </location>
</feature>
<feature type="compositionally biased region" description="Polar residues" evidence="3">
    <location>
        <begin position="21"/>
        <end position="49"/>
    </location>
</feature>
<keyword evidence="2 5" id="KW-0808">Transferase</keyword>
<protein>
    <submittedName>
        <fullName evidence="5">Sulfotransferase 1C3</fullName>
    </submittedName>
</protein>
<evidence type="ECO:0000256" key="1">
    <source>
        <dbReference type="ARBA" id="ARBA00005771"/>
    </source>
</evidence>
<reference evidence="5 6" key="1">
    <citation type="submission" date="2019-07" db="EMBL/GenBank/DDBJ databases">
        <title>Draft genome assembly of a fouling barnacle, Amphibalanus amphitrite (Darwin, 1854): The first reference genome for Thecostraca.</title>
        <authorList>
            <person name="Kim W."/>
        </authorList>
    </citation>
    <scope>NUCLEOTIDE SEQUENCE [LARGE SCALE GENOMIC DNA]</scope>
    <source>
        <strain evidence="5">SNU_AA5</strain>
        <tissue evidence="5">Soma without cirri and trophi</tissue>
    </source>
</reference>
<sequence>MAENPPQSQLPADETHLKTAQLDTTKLKTTGNETIQPEANSTQANGSKTSDLRNLRATADHPAAGPGLSSAEGTDKDDDDPEIARMLAALKSIVIPDDWLPLPVDPNTTNPVTRAYRYHGMVLLNVHLLCGSLQHWAQFRGRPSDVIVASFPKSGTTWLQEIVWRVVHRETGAQSGGGRTLEYRFPLLDLPATERMAMTPLHEMESPRLIKTHLMYHLLPESVHTSGAKVLYVSRDPRDVCVSYYHFQRMVDYERYRGTFAEFRDKFVRGEVMNGPYREHVRGYRDHSDHVLCLTYEELHEDRVAAVLRVAEFLDKPLTQEEAQAIAIHTDFENMKKNPGCNFKHWEQTQMVKTTDEGTFMRKGQVGDWRNYFTEEENNAFMKWANEPIQ</sequence>
<evidence type="ECO:0000259" key="4">
    <source>
        <dbReference type="Pfam" id="PF00685"/>
    </source>
</evidence>
<evidence type="ECO:0000256" key="3">
    <source>
        <dbReference type="SAM" id="MobiDB-lite"/>
    </source>
</evidence>
<dbReference type="InterPro" id="IPR000863">
    <property type="entry name" value="Sulfotransferase_dom"/>
</dbReference>
<evidence type="ECO:0000256" key="2">
    <source>
        <dbReference type="ARBA" id="ARBA00022679"/>
    </source>
</evidence>
<dbReference type="GO" id="GO:0008146">
    <property type="term" value="F:sulfotransferase activity"/>
    <property type="evidence" value="ECO:0007669"/>
    <property type="project" value="InterPro"/>
</dbReference>
<evidence type="ECO:0000313" key="6">
    <source>
        <dbReference type="Proteomes" id="UP000440578"/>
    </source>
</evidence>
<accession>A0A6A4WVE4</accession>
<feature type="compositionally biased region" description="Polar residues" evidence="3">
    <location>
        <begin position="1"/>
        <end position="10"/>
    </location>
</feature>
<comment type="similarity">
    <text evidence="1">Belongs to the sulfotransferase 1 family.</text>
</comment>
<dbReference type="PANTHER" id="PTHR11783">
    <property type="entry name" value="SULFOTRANSFERASE SULT"/>
    <property type="match status" value="1"/>
</dbReference>
<dbReference type="Gene3D" id="3.40.50.300">
    <property type="entry name" value="P-loop containing nucleotide triphosphate hydrolases"/>
    <property type="match status" value="1"/>
</dbReference>
<organism evidence="5 6">
    <name type="scientific">Amphibalanus amphitrite</name>
    <name type="common">Striped barnacle</name>
    <name type="synonym">Balanus amphitrite</name>
    <dbReference type="NCBI Taxonomy" id="1232801"/>
    <lineage>
        <taxon>Eukaryota</taxon>
        <taxon>Metazoa</taxon>
        <taxon>Ecdysozoa</taxon>
        <taxon>Arthropoda</taxon>
        <taxon>Crustacea</taxon>
        <taxon>Multicrustacea</taxon>
        <taxon>Cirripedia</taxon>
        <taxon>Thoracica</taxon>
        <taxon>Thoracicalcarea</taxon>
        <taxon>Balanomorpha</taxon>
        <taxon>Balanoidea</taxon>
        <taxon>Balanidae</taxon>
        <taxon>Amphibalaninae</taxon>
        <taxon>Amphibalanus</taxon>
    </lineage>
</organism>
<comment type="caution">
    <text evidence="5">The sequence shown here is derived from an EMBL/GenBank/DDBJ whole genome shotgun (WGS) entry which is preliminary data.</text>
</comment>
<dbReference type="SUPFAM" id="SSF52540">
    <property type="entry name" value="P-loop containing nucleoside triphosphate hydrolases"/>
    <property type="match status" value="1"/>
</dbReference>
<dbReference type="EMBL" id="VIIS01000693">
    <property type="protein sequence ID" value="KAF0306061.1"/>
    <property type="molecule type" value="Genomic_DNA"/>
</dbReference>
<dbReference type="InterPro" id="IPR027417">
    <property type="entry name" value="P-loop_NTPase"/>
</dbReference>
<gene>
    <name evidence="5" type="primary">SULT1C3_2</name>
    <name evidence="5" type="ORF">FJT64_022372</name>
</gene>
<name>A0A6A4WVE4_AMPAM</name>
<proteinExistence type="inferred from homology"/>
<evidence type="ECO:0000313" key="5">
    <source>
        <dbReference type="EMBL" id="KAF0306061.1"/>
    </source>
</evidence>
<keyword evidence="6" id="KW-1185">Reference proteome</keyword>
<dbReference type="OrthoDB" id="205623at2759"/>
<dbReference type="Proteomes" id="UP000440578">
    <property type="component" value="Unassembled WGS sequence"/>
</dbReference>
<feature type="region of interest" description="Disordered" evidence="3">
    <location>
        <begin position="1"/>
        <end position="79"/>
    </location>
</feature>
<dbReference type="AlphaFoldDB" id="A0A6A4WVE4"/>
<dbReference type="Pfam" id="PF00685">
    <property type="entry name" value="Sulfotransfer_1"/>
    <property type="match status" value="1"/>
</dbReference>